<dbReference type="InterPro" id="IPR014782">
    <property type="entry name" value="Peptidase_M1_dom"/>
</dbReference>
<evidence type="ECO:0000256" key="3">
    <source>
        <dbReference type="ARBA" id="ARBA00010136"/>
    </source>
</evidence>
<dbReference type="PANTHER" id="PTHR11533:SF297">
    <property type="entry name" value="AMINOPEPTIDASE N"/>
    <property type="match status" value="1"/>
</dbReference>
<evidence type="ECO:0000256" key="1">
    <source>
        <dbReference type="ARBA" id="ARBA00000098"/>
    </source>
</evidence>
<dbReference type="AlphaFoldDB" id="A0A8J3LUI1"/>
<evidence type="ECO:0000256" key="10">
    <source>
        <dbReference type="ARBA" id="ARBA00023049"/>
    </source>
</evidence>
<dbReference type="RefSeq" id="WP_203880544.1">
    <property type="nucleotide sequence ID" value="NZ_BAABHH010000001.1"/>
</dbReference>
<evidence type="ECO:0000259" key="16">
    <source>
        <dbReference type="Pfam" id="PF17900"/>
    </source>
</evidence>
<feature type="compositionally biased region" description="Basic and acidic residues" evidence="13">
    <location>
        <begin position="33"/>
        <end position="48"/>
    </location>
</feature>
<feature type="chain" id="PRO_5035237661" description="Aminopeptidase N" evidence="14">
    <location>
        <begin position="30"/>
        <end position="485"/>
    </location>
</feature>
<evidence type="ECO:0000256" key="8">
    <source>
        <dbReference type="ARBA" id="ARBA00022801"/>
    </source>
</evidence>
<protein>
    <recommendedName>
        <fullName evidence="5">Aminopeptidase N</fullName>
        <ecNumber evidence="4">3.4.11.2</ecNumber>
    </recommendedName>
    <alternativeName>
        <fullName evidence="11">Alanine aminopeptidase</fullName>
    </alternativeName>
    <alternativeName>
        <fullName evidence="12">Lysyl aminopeptidase</fullName>
    </alternativeName>
</protein>
<dbReference type="EMBL" id="BONV01000001">
    <property type="protein sequence ID" value="GIG77015.1"/>
    <property type="molecule type" value="Genomic_DNA"/>
</dbReference>
<feature type="region of interest" description="Disordered" evidence="13">
    <location>
        <begin position="28"/>
        <end position="64"/>
    </location>
</feature>
<dbReference type="Pfam" id="PF17900">
    <property type="entry name" value="Peptidase_M1_N"/>
    <property type="match status" value="1"/>
</dbReference>
<dbReference type="InterPro" id="IPR027268">
    <property type="entry name" value="Peptidase_M4/M1_CTD_sf"/>
</dbReference>
<evidence type="ECO:0000256" key="13">
    <source>
        <dbReference type="SAM" id="MobiDB-lite"/>
    </source>
</evidence>
<dbReference type="SUPFAM" id="SSF55486">
    <property type="entry name" value="Metalloproteases ('zincins'), catalytic domain"/>
    <property type="match status" value="1"/>
</dbReference>
<organism evidence="17 18">
    <name type="scientific">Planotetraspora kaengkrachanensis</name>
    <dbReference type="NCBI Taxonomy" id="575193"/>
    <lineage>
        <taxon>Bacteria</taxon>
        <taxon>Bacillati</taxon>
        <taxon>Actinomycetota</taxon>
        <taxon>Actinomycetes</taxon>
        <taxon>Streptosporangiales</taxon>
        <taxon>Streptosporangiaceae</taxon>
        <taxon>Planotetraspora</taxon>
    </lineage>
</organism>
<evidence type="ECO:0000256" key="12">
    <source>
        <dbReference type="ARBA" id="ARBA00031533"/>
    </source>
</evidence>
<dbReference type="PRINTS" id="PR00756">
    <property type="entry name" value="ALADIPTASE"/>
</dbReference>
<evidence type="ECO:0000256" key="14">
    <source>
        <dbReference type="SAM" id="SignalP"/>
    </source>
</evidence>
<proteinExistence type="inferred from homology"/>
<comment type="cofactor">
    <cofactor evidence="2">
        <name>Zn(2+)</name>
        <dbReference type="ChEBI" id="CHEBI:29105"/>
    </cofactor>
</comment>
<keyword evidence="10" id="KW-0482">Metalloprotease</keyword>
<evidence type="ECO:0000256" key="4">
    <source>
        <dbReference type="ARBA" id="ARBA00012564"/>
    </source>
</evidence>
<keyword evidence="6" id="KW-0645">Protease</keyword>
<dbReference type="Gene3D" id="2.60.40.1730">
    <property type="entry name" value="tricorn interacting facor f3 domain"/>
    <property type="match status" value="1"/>
</dbReference>
<evidence type="ECO:0000256" key="5">
    <source>
        <dbReference type="ARBA" id="ARBA00015611"/>
    </source>
</evidence>
<gene>
    <name evidence="17" type="ORF">Pka01_01420</name>
</gene>
<evidence type="ECO:0000256" key="2">
    <source>
        <dbReference type="ARBA" id="ARBA00001947"/>
    </source>
</evidence>
<keyword evidence="14" id="KW-0732">Signal</keyword>
<dbReference type="InterPro" id="IPR042097">
    <property type="entry name" value="Aminopeptidase_N-like_N_sf"/>
</dbReference>
<evidence type="ECO:0000256" key="7">
    <source>
        <dbReference type="ARBA" id="ARBA00022723"/>
    </source>
</evidence>
<evidence type="ECO:0000313" key="17">
    <source>
        <dbReference type="EMBL" id="GIG77015.1"/>
    </source>
</evidence>
<dbReference type="Pfam" id="PF01433">
    <property type="entry name" value="Peptidase_M1"/>
    <property type="match status" value="1"/>
</dbReference>
<dbReference type="PANTHER" id="PTHR11533">
    <property type="entry name" value="PROTEASE M1 ZINC METALLOPROTEASE"/>
    <property type="match status" value="1"/>
</dbReference>
<keyword evidence="7" id="KW-0479">Metal-binding</keyword>
<keyword evidence="8" id="KW-0378">Hydrolase</keyword>
<evidence type="ECO:0000259" key="15">
    <source>
        <dbReference type="Pfam" id="PF01433"/>
    </source>
</evidence>
<dbReference type="InterPro" id="IPR001930">
    <property type="entry name" value="Peptidase_M1"/>
</dbReference>
<dbReference type="InterPro" id="IPR050344">
    <property type="entry name" value="Peptidase_M1_aminopeptidases"/>
</dbReference>
<dbReference type="InterPro" id="IPR045357">
    <property type="entry name" value="Aminopeptidase_N-like_N"/>
</dbReference>
<comment type="similarity">
    <text evidence="3">Belongs to the peptidase M1 family.</text>
</comment>
<evidence type="ECO:0000256" key="6">
    <source>
        <dbReference type="ARBA" id="ARBA00022670"/>
    </source>
</evidence>
<dbReference type="Gene3D" id="1.10.390.10">
    <property type="entry name" value="Neutral Protease Domain 2"/>
    <property type="match status" value="1"/>
</dbReference>
<keyword evidence="18" id="KW-1185">Reference proteome</keyword>
<dbReference type="GO" id="GO:0008270">
    <property type="term" value="F:zinc ion binding"/>
    <property type="evidence" value="ECO:0007669"/>
    <property type="project" value="InterPro"/>
</dbReference>
<feature type="domain" description="Aminopeptidase N-like N-terminal" evidence="16">
    <location>
        <begin position="74"/>
        <end position="245"/>
    </location>
</feature>
<keyword evidence="9" id="KW-0862">Zinc</keyword>
<dbReference type="CDD" id="cd09603">
    <property type="entry name" value="M1_APN_like"/>
    <property type="match status" value="1"/>
</dbReference>
<dbReference type="SUPFAM" id="SSF63737">
    <property type="entry name" value="Leukotriene A4 hydrolase N-terminal domain"/>
    <property type="match status" value="1"/>
</dbReference>
<feature type="signal peptide" evidence="14">
    <location>
        <begin position="1"/>
        <end position="29"/>
    </location>
</feature>
<dbReference type="Proteomes" id="UP000630097">
    <property type="component" value="Unassembled WGS sequence"/>
</dbReference>
<sequence length="485" mass="52156">MTSRRLGAAATSAALLGLLIAQGAQPAFASSGRHGDHGDQGDHGEPGRPHYSAGSSGVGDPYFPDAGNGGYDVKHYDITFTYDPATKTMDATTKITAVATQGLNRFDLDFRGPEITSLTVDGHRSAFERSGQELVVTPRHDLGKGRHFTVVVKYKGTPPVVTDPDGSIEGWVPTDDGAFVPGEPQGSPAWFPGNDHPTDKATFTFHATVPEGVTAVGNGRLVSQKTKKGWTTFVWDAREPMATYLSTVTIGNFTVTKSKTPGGLPIYTAVDPRLVTQSAAAVAQIPDIVDYFSSIFGPYPFNTAGAIIDRAPDVGYALESQTKPIFSSAPGVGTMAHELAHQWFGDSVSLSRWSDIWLNEGFATYSQWMYTEHTGGATVDQTFNSTSNYGRAATSSFWQTVTTDPGPEDMFGNVPYNRGAMTLHALRGKIGDAAFFTLVKKWAAANRYGNTSTAEFIASAEKISGMDLTNFFDVWLFQKGKPTTW</sequence>
<evidence type="ECO:0000256" key="9">
    <source>
        <dbReference type="ARBA" id="ARBA00022833"/>
    </source>
</evidence>
<evidence type="ECO:0000313" key="18">
    <source>
        <dbReference type="Proteomes" id="UP000630097"/>
    </source>
</evidence>
<feature type="domain" description="Peptidase M1 membrane alanine aminopeptidase" evidence="15">
    <location>
        <begin position="334"/>
        <end position="475"/>
    </location>
</feature>
<comment type="caution">
    <text evidence="17">The sequence shown here is derived from an EMBL/GenBank/DDBJ whole genome shotgun (WGS) entry which is preliminary data.</text>
</comment>
<dbReference type="GO" id="GO:0016285">
    <property type="term" value="F:alanyl aminopeptidase activity"/>
    <property type="evidence" value="ECO:0007669"/>
    <property type="project" value="UniProtKB-EC"/>
</dbReference>
<dbReference type="GO" id="GO:0008237">
    <property type="term" value="F:metallopeptidase activity"/>
    <property type="evidence" value="ECO:0007669"/>
    <property type="project" value="UniProtKB-KW"/>
</dbReference>
<evidence type="ECO:0000256" key="11">
    <source>
        <dbReference type="ARBA" id="ARBA00029811"/>
    </source>
</evidence>
<comment type="catalytic activity">
    <reaction evidence="1">
        <text>Release of an N-terminal amino acid, Xaa-|-Yaa- from a peptide, amide or arylamide. Xaa is preferably Ala, but may be most amino acids including Pro (slow action). When a terminal hydrophobic residue is followed by a prolyl residue, the two may be released as an intact Xaa-Pro dipeptide.</text>
        <dbReference type="EC" id="3.4.11.2"/>
    </reaction>
</comment>
<dbReference type="GO" id="GO:0006508">
    <property type="term" value="P:proteolysis"/>
    <property type="evidence" value="ECO:0007669"/>
    <property type="project" value="UniProtKB-KW"/>
</dbReference>
<name>A0A8J3LUI1_9ACTN</name>
<dbReference type="EC" id="3.4.11.2" evidence="4"/>
<accession>A0A8J3LUI1</accession>
<reference evidence="17 18" key="1">
    <citation type="submission" date="2021-01" db="EMBL/GenBank/DDBJ databases">
        <title>Whole genome shotgun sequence of Planotetraspora kaengkrachanensis NBRC 104272.</title>
        <authorList>
            <person name="Komaki H."/>
            <person name="Tamura T."/>
        </authorList>
    </citation>
    <scope>NUCLEOTIDE SEQUENCE [LARGE SCALE GENOMIC DNA]</scope>
    <source>
        <strain evidence="17 18">NBRC 104272</strain>
    </source>
</reference>